<evidence type="ECO:0000256" key="1">
    <source>
        <dbReference type="ARBA" id="ARBA00009437"/>
    </source>
</evidence>
<dbReference type="InterPro" id="IPR050176">
    <property type="entry name" value="LTTR"/>
</dbReference>
<reference evidence="6 7" key="1">
    <citation type="submission" date="2016-12" db="EMBL/GenBank/DDBJ databases">
        <authorList>
            <person name="Song W.-J."/>
            <person name="Kurnit D.M."/>
        </authorList>
    </citation>
    <scope>NUCLEOTIDE SEQUENCE [LARGE SCALE GENOMIC DNA]</scope>
    <source>
        <strain evidence="6 7">IMCC3135</strain>
    </source>
</reference>
<keyword evidence="4" id="KW-0804">Transcription</keyword>
<dbReference type="InterPro" id="IPR036388">
    <property type="entry name" value="WH-like_DNA-bd_sf"/>
</dbReference>
<dbReference type="Pfam" id="PF03466">
    <property type="entry name" value="LysR_substrate"/>
    <property type="match status" value="1"/>
</dbReference>
<dbReference type="PANTHER" id="PTHR30579:SF7">
    <property type="entry name" value="HTH-TYPE TRANSCRIPTIONAL REGULATOR LRHA-RELATED"/>
    <property type="match status" value="1"/>
</dbReference>
<evidence type="ECO:0000256" key="4">
    <source>
        <dbReference type="ARBA" id="ARBA00023163"/>
    </source>
</evidence>
<keyword evidence="2" id="KW-0805">Transcription regulation</keyword>
<dbReference type="EMBL" id="CP018632">
    <property type="protein sequence ID" value="ASJ76715.1"/>
    <property type="molecule type" value="Genomic_DNA"/>
</dbReference>
<dbReference type="Gene3D" id="3.40.190.10">
    <property type="entry name" value="Periplasmic binding protein-like II"/>
    <property type="match status" value="2"/>
</dbReference>
<dbReference type="SUPFAM" id="SSF53850">
    <property type="entry name" value="Periplasmic binding protein-like II"/>
    <property type="match status" value="1"/>
</dbReference>
<dbReference type="InterPro" id="IPR000847">
    <property type="entry name" value="LysR_HTH_N"/>
</dbReference>
<name>A0A2Z2P1K8_9GAMM</name>
<dbReference type="Proteomes" id="UP000250079">
    <property type="component" value="Chromosome"/>
</dbReference>
<feature type="domain" description="HTH lysR-type" evidence="5">
    <location>
        <begin position="5"/>
        <end position="62"/>
    </location>
</feature>
<evidence type="ECO:0000313" key="7">
    <source>
        <dbReference type="Proteomes" id="UP000250079"/>
    </source>
</evidence>
<comment type="similarity">
    <text evidence="1">Belongs to the LysR transcriptional regulatory family.</text>
</comment>
<dbReference type="Gene3D" id="1.10.10.10">
    <property type="entry name" value="Winged helix-like DNA-binding domain superfamily/Winged helix DNA-binding domain"/>
    <property type="match status" value="1"/>
</dbReference>
<keyword evidence="3" id="KW-0238">DNA-binding</keyword>
<dbReference type="GO" id="GO:0003700">
    <property type="term" value="F:DNA-binding transcription factor activity"/>
    <property type="evidence" value="ECO:0007669"/>
    <property type="project" value="InterPro"/>
</dbReference>
<sequence>MQDNLDMELLQTLVAIADTGSFAAASKLVHRTQSAISMQMKRLEEIVGQPLFQKEGRRSVLTLHGQNLLLYARRILTLQQEALASFRSPEIQGEVRFGVCDDYVEGLLPPILASFAAQYPRVHIRLDSESSKELISATVEGQLDFSLVNAISSQLEFETLTSEPLVWVMSRHHSTEEGQPLTLAFENSCLWGIWAKKALDDQKIHYRVGYSTRNHNGTIAMVEAGLAISVLSRSTVPPQLRILTEADGFPVLPLSEIGLIVGPKGLSPASQKLADAVRQNLSARSIAA</sequence>
<evidence type="ECO:0000313" key="6">
    <source>
        <dbReference type="EMBL" id="ASJ76715.1"/>
    </source>
</evidence>
<dbReference type="RefSeq" id="WP_088921458.1">
    <property type="nucleotide sequence ID" value="NZ_CP018632.1"/>
</dbReference>
<dbReference type="PRINTS" id="PR00039">
    <property type="entry name" value="HTHLYSR"/>
</dbReference>
<dbReference type="SUPFAM" id="SSF46785">
    <property type="entry name" value="Winged helix' DNA-binding domain"/>
    <property type="match status" value="1"/>
</dbReference>
<gene>
    <name evidence="6" type="primary">cynR_8</name>
    <name evidence="6" type="ORF">IMCC3135_33355</name>
</gene>
<proteinExistence type="inferred from homology"/>
<keyword evidence="7" id="KW-1185">Reference proteome</keyword>
<evidence type="ECO:0000256" key="3">
    <source>
        <dbReference type="ARBA" id="ARBA00023125"/>
    </source>
</evidence>
<dbReference type="InterPro" id="IPR036390">
    <property type="entry name" value="WH_DNA-bd_sf"/>
</dbReference>
<dbReference type="AlphaFoldDB" id="A0A2Z2P1K8"/>
<accession>A0A2Z2P1K8</accession>
<evidence type="ECO:0000256" key="2">
    <source>
        <dbReference type="ARBA" id="ARBA00023015"/>
    </source>
</evidence>
<dbReference type="PANTHER" id="PTHR30579">
    <property type="entry name" value="TRANSCRIPTIONAL REGULATOR"/>
    <property type="match status" value="1"/>
</dbReference>
<evidence type="ECO:0000259" key="5">
    <source>
        <dbReference type="PROSITE" id="PS50931"/>
    </source>
</evidence>
<protein>
    <submittedName>
        <fullName evidence="6">HTH-type transcriptional regulator CynR</fullName>
    </submittedName>
</protein>
<dbReference type="Pfam" id="PF00126">
    <property type="entry name" value="HTH_1"/>
    <property type="match status" value="1"/>
</dbReference>
<dbReference type="GO" id="GO:0003677">
    <property type="term" value="F:DNA binding"/>
    <property type="evidence" value="ECO:0007669"/>
    <property type="project" value="UniProtKB-KW"/>
</dbReference>
<dbReference type="KEGG" id="gai:IMCC3135_33355"/>
<dbReference type="PROSITE" id="PS50931">
    <property type="entry name" value="HTH_LYSR"/>
    <property type="match status" value="1"/>
</dbReference>
<dbReference type="InterPro" id="IPR005119">
    <property type="entry name" value="LysR_subst-bd"/>
</dbReference>
<dbReference type="OrthoDB" id="5723059at2"/>
<organism evidence="6 7">
    <name type="scientific">Granulosicoccus antarcticus IMCC3135</name>
    <dbReference type="NCBI Taxonomy" id="1192854"/>
    <lineage>
        <taxon>Bacteria</taxon>
        <taxon>Pseudomonadati</taxon>
        <taxon>Pseudomonadota</taxon>
        <taxon>Gammaproteobacteria</taxon>
        <taxon>Chromatiales</taxon>
        <taxon>Granulosicoccaceae</taxon>
        <taxon>Granulosicoccus</taxon>
    </lineage>
</organism>